<proteinExistence type="predicted"/>
<accession>A0A0D2KE99</accession>
<sequence>MDGYLGMRRIDGLNDMARSQFWKVAICTVSTTRKYRVLNTALSPAARAVVAAVANLPLLDGLLHTYSTQSATPRTMTAEPKKAWPREGYRPEWLALEDASGGRYVMTGDWAVDVPTYDAVFAGLAKQWPPLSEELKVWDEQTDSQHGNLPVRIYKPASDKSLPLMIYFPGGGFIAGNLDTEDAHCRIFAAKVPCLVISVNYPKVPKVKLDDIINLASQAVPWCRNRAKELGDDPSNTLVCGGSAGAMLAAEVAYRFMAEGDHTSITGCVLLFAVTLSWKYNGKYKHMYTSWEDNGHAGVPVFGQKLAEFMWSHFDLDFDSPRHLIGLADDLSKFPPCYIVNAEKDCFRDDAVVLDYRLKESGVKSKLDYYEGLPHYFHAFPSLAVAHEMMERAVEGARFVLG</sequence>
<feature type="domain" description="Alpha/beta hydrolase fold-3" evidence="2">
    <location>
        <begin position="165"/>
        <end position="378"/>
    </location>
</feature>
<dbReference type="GO" id="GO:0016787">
    <property type="term" value="F:hydrolase activity"/>
    <property type="evidence" value="ECO:0007669"/>
    <property type="project" value="UniProtKB-KW"/>
</dbReference>
<organism evidence="3 4">
    <name type="scientific">Fonsecaea multimorphosa CBS 102226</name>
    <dbReference type="NCBI Taxonomy" id="1442371"/>
    <lineage>
        <taxon>Eukaryota</taxon>
        <taxon>Fungi</taxon>
        <taxon>Dikarya</taxon>
        <taxon>Ascomycota</taxon>
        <taxon>Pezizomycotina</taxon>
        <taxon>Eurotiomycetes</taxon>
        <taxon>Chaetothyriomycetidae</taxon>
        <taxon>Chaetothyriales</taxon>
        <taxon>Herpotrichiellaceae</taxon>
        <taxon>Fonsecaea</taxon>
    </lineage>
</organism>
<dbReference type="RefSeq" id="XP_016629156.1">
    <property type="nucleotide sequence ID" value="XM_016779837.1"/>
</dbReference>
<evidence type="ECO:0000313" key="3">
    <source>
        <dbReference type="EMBL" id="KIX95033.1"/>
    </source>
</evidence>
<dbReference type="InterPro" id="IPR050300">
    <property type="entry name" value="GDXG_lipolytic_enzyme"/>
</dbReference>
<keyword evidence="4" id="KW-1185">Reference proteome</keyword>
<dbReference type="InterPro" id="IPR029058">
    <property type="entry name" value="AB_hydrolase_fold"/>
</dbReference>
<dbReference type="Proteomes" id="UP000053411">
    <property type="component" value="Unassembled WGS sequence"/>
</dbReference>
<evidence type="ECO:0000256" key="1">
    <source>
        <dbReference type="ARBA" id="ARBA00022801"/>
    </source>
</evidence>
<protein>
    <recommendedName>
        <fullName evidence="2">Alpha/beta hydrolase fold-3 domain-containing protein</fullName>
    </recommendedName>
</protein>
<dbReference type="Pfam" id="PF07859">
    <property type="entry name" value="Abhydrolase_3"/>
    <property type="match status" value="1"/>
</dbReference>
<dbReference type="PANTHER" id="PTHR48081">
    <property type="entry name" value="AB HYDROLASE SUPERFAMILY PROTEIN C4A8.06C"/>
    <property type="match status" value="1"/>
</dbReference>
<evidence type="ECO:0000259" key="2">
    <source>
        <dbReference type="Pfam" id="PF07859"/>
    </source>
</evidence>
<name>A0A0D2KE99_9EURO</name>
<dbReference type="AlphaFoldDB" id="A0A0D2KE99"/>
<gene>
    <name evidence="3" type="ORF">Z520_09343</name>
</gene>
<dbReference type="VEuPathDB" id="FungiDB:Z520_09343"/>
<dbReference type="InterPro" id="IPR013094">
    <property type="entry name" value="AB_hydrolase_3"/>
</dbReference>
<keyword evidence="1" id="KW-0378">Hydrolase</keyword>
<evidence type="ECO:0000313" key="4">
    <source>
        <dbReference type="Proteomes" id="UP000053411"/>
    </source>
</evidence>
<reference evidence="3 4" key="1">
    <citation type="submission" date="2015-01" db="EMBL/GenBank/DDBJ databases">
        <title>The Genome Sequence of Fonsecaea multimorphosa CBS 102226.</title>
        <authorList>
            <consortium name="The Broad Institute Genomics Platform"/>
            <person name="Cuomo C."/>
            <person name="de Hoog S."/>
            <person name="Gorbushina A."/>
            <person name="Stielow B."/>
            <person name="Teixiera M."/>
            <person name="Abouelleil A."/>
            <person name="Chapman S.B."/>
            <person name="Priest M."/>
            <person name="Young S.K."/>
            <person name="Wortman J."/>
            <person name="Nusbaum C."/>
            <person name="Birren B."/>
        </authorList>
    </citation>
    <scope>NUCLEOTIDE SEQUENCE [LARGE SCALE GENOMIC DNA]</scope>
    <source>
        <strain evidence="3 4">CBS 102226</strain>
    </source>
</reference>
<dbReference type="GeneID" id="27715089"/>
<dbReference type="SUPFAM" id="SSF53474">
    <property type="entry name" value="alpha/beta-Hydrolases"/>
    <property type="match status" value="1"/>
</dbReference>
<dbReference type="OrthoDB" id="408631at2759"/>
<dbReference type="PANTHER" id="PTHR48081:SF8">
    <property type="entry name" value="ALPHA_BETA HYDROLASE FOLD-3 DOMAIN-CONTAINING PROTEIN-RELATED"/>
    <property type="match status" value="1"/>
</dbReference>
<dbReference type="STRING" id="1442371.A0A0D2KE99"/>
<dbReference type="EMBL" id="KN848084">
    <property type="protein sequence ID" value="KIX95033.1"/>
    <property type="molecule type" value="Genomic_DNA"/>
</dbReference>
<dbReference type="Gene3D" id="3.40.50.1820">
    <property type="entry name" value="alpha/beta hydrolase"/>
    <property type="match status" value="1"/>
</dbReference>